<protein>
    <recommendedName>
        <fullName evidence="2">BP74 N-terminal domain-containing protein</fullName>
    </recommendedName>
</protein>
<keyword evidence="1" id="KW-0732">Signal</keyword>
<organism evidence="3">
    <name type="scientific">Chromera velia CCMP2878</name>
    <dbReference type="NCBI Taxonomy" id="1169474"/>
    <lineage>
        <taxon>Eukaryota</taxon>
        <taxon>Sar</taxon>
        <taxon>Alveolata</taxon>
        <taxon>Colpodellida</taxon>
        <taxon>Chromeraceae</taxon>
        <taxon>Chromera</taxon>
    </lineage>
</organism>
<feature type="signal peptide" evidence="1">
    <location>
        <begin position="1"/>
        <end position="19"/>
    </location>
</feature>
<evidence type="ECO:0000256" key="1">
    <source>
        <dbReference type="SAM" id="SignalP"/>
    </source>
</evidence>
<reference evidence="3" key="1">
    <citation type="submission" date="2014-11" db="EMBL/GenBank/DDBJ databases">
        <authorList>
            <person name="Otto D Thomas"/>
            <person name="Naeem Raeece"/>
        </authorList>
    </citation>
    <scope>NUCLEOTIDE SEQUENCE</scope>
</reference>
<gene>
    <name evidence="3" type="ORF">Cvel_181</name>
</gene>
<dbReference type="VEuPathDB" id="CryptoDB:Cvel_181"/>
<accession>A0A0G4F9E1</accession>
<feature type="domain" description="BP74 N-terminal" evidence="2">
    <location>
        <begin position="41"/>
        <end position="154"/>
    </location>
</feature>
<dbReference type="PANTHER" id="PTHR35883">
    <property type="entry name" value="CYCLIC AMP-INDUCIBLE PROTEIN BP74-RELATED"/>
    <property type="match status" value="1"/>
</dbReference>
<dbReference type="InterPro" id="IPR056422">
    <property type="entry name" value="BP74_N"/>
</dbReference>
<proteinExistence type="predicted"/>
<evidence type="ECO:0000313" key="3">
    <source>
        <dbReference type="EMBL" id="CEM09481.1"/>
    </source>
</evidence>
<dbReference type="EMBL" id="CDMZ01000221">
    <property type="protein sequence ID" value="CEM09481.1"/>
    <property type="molecule type" value="Genomic_DNA"/>
</dbReference>
<dbReference type="AlphaFoldDB" id="A0A0G4F9E1"/>
<sequence length="218" mass="24327">MSVLWIWMAVLGALSTASADPISLSVNDTSNNTSRTPVPVEAHFAFTDSTQKLFVFRLVDEEKIREAREILQNQGSVFEETRHVMGRVENGTVSYNPDWSFHLAEDSILFFEMAVEVCDANMQFVEDGLSEVGTDFLPNRVWCPWSSRLVAEMDCSRPGFDGTGCAVVRPGPRMPSVYGVTVEAEEKDTVTVVQDSTEAESEADGKKGNRLLLRRRVR</sequence>
<feature type="chain" id="PRO_5005188760" description="BP74 N-terminal domain-containing protein" evidence="1">
    <location>
        <begin position="20"/>
        <end position="218"/>
    </location>
</feature>
<name>A0A0G4F9E1_9ALVE</name>
<dbReference type="InterPro" id="IPR053344">
    <property type="entry name" value="cAMP-inducible_BP74-like"/>
</dbReference>
<dbReference type="Pfam" id="PF23621">
    <property type="entry name" value="BP74_N"/>
    <property type="match status" value="1"/>
</dbReference>
<dbReference type="PANTHER" id="PTHR35883:SF1">
    <property type="entry name" value="CALMODULIN-BINDING PROTEIN CAM-BP15-RELATED"/>
    <property type="match status" value="1"/>
</dbReference>
<evidence type="ECO:0000259" key="2">
    <source>
        <dbReference type="Pfam" id="PF23621"/>
    </source>
</evidence>